<evidence type="ECO:0000259" key="5">
    <source>
        <dbReference type="Pfam" id="PF13404"/>
    </source>
</evidence>
<dbReference type="Gene3D" id="1.10.10.10">
    <property type="entry name" value="Winged helix-like DNA-binding domain superfamily/Winged helix DNA-binding domain"/>
    <property type="match status" value="1"/>
</dbReference>
<dbReference type="SUPFAM" id="SSF54909">
    <property type="entry name" value="Dimeric alpha+beta barrel"/>
    <property type="match status" value="1"/>
</dbReference>
<dbReference type="Gene3D" id="3.30.70.920">
    <property type="match status" value="1"/>
</dbReference>
<evidence type="ECO:0000259" key="4">
    <source>
        <dbReference type="Pfam" id="PF01037"/>
    </source>
</evidence>
<keyword evidence="2" id="KW-0238">DNA-binding</keyword>
<accession>A0A5N0VAT0</accession>
<proteinExistence type="predicted"/>
<dbReference type="InterPro" id="IPR011008">
    <property type="entry name" value="Dimeric_a/b-barrel"/>
</dbReference>
<dbReference type="GO" id="GO:0005829">
    <property type="term" value="C:cytosol"/>
    <property type="evidence" value="ECO:0007669"/>
    <property type="project" value="TreeGrafter"/>
</dbReference>
<dbReference type="PANTHER" id="PTHR30154">
    <property type="entry name" value="LEUCINE-RESPONSIVE REGULATORY PROTEIN"/>
    <property type="match status" value="1"/>
</dbReference>
<dbReference type="InterPro" id="IPR019888">
    <property type="entry name" value="Tscrpt_reg_AsnC-like"/>
</dbReference>
<keyword evidence="1" id="KW-0805">Transcription regulation</keyword>
<feature type="domain" description="Transcription regulator AsnC/Lrp ligand binding" evidence="4">
    <location>
        <begin position="76"/>
        <end position="143"/>
    </location>
</feature>
<comment type="caution">
    <text evidence="6">The sequence shown here is derived from an EMBL/GenBank/DDBJ whole genome shotgun (WGS) entry which is preliminary data.</text>
</comment>
<dbReference type="InterPro" id="IPR019887">
    <property type="entry name" value="Tscrpt_reg_AsnC/Lrp_C"/>
</dbReference>
<dbReference type="Pfam" id="PF13404">
    <property type="entry name" value="HTH_AsnC-type"/>
    <property type="match status" value="1"/>
</dbReference>
<dbReference type="AlphaFoldDB" id="A0A5N0VAT0"/>
<dbReference type="Proteomes" id="UP000319769">
    <property type="component" value="Unassembled WGS sequence"/>
</dbReference>
<dbReference type="GO" id="GO:0043565">
    <property type="term" value="F:sequence-specific DNA binding"/>
    <property type="evidence" value="ECO:0007669"/>
    <property type="project" value="InterPro"/>
</dbReference>
<sequence>MPSDPAIDEIDARILLKVNENPRATTVALADEVGVARNTAHARLTRMEQNGALGSPERRVNPAALGYPLSAFITTTVRQSRLDEVSGALAGIPEVLQVHGVSGAADVLVHVVATDAEDLYRIAGQILAVPDVERTNTALVMRQLVDYRITPLLRRVAEG</sequence>
<dbReference type="EMBL" id="VMNW02000012">
    <property type="protein sequence ID" value="KAA9162638.1"/>
    <property type="molecule type" value="Genomic_DNA"/>
</dbReference>
<evidence type="ECO:0000256" key="2">
    <source>
        <dbReference type="ARBA" id="ARBA00023125"/>
    </source>
</evidence>
<dbReference type="GO" id="GO:0043200">
    <property type="term" value="P:response to amino acid"/>
    <property type="evidence" value="ECO:0007669"/>
    <property type="project" value="TreeGrafter"/>
</dbReference>
<gene>
    <name evidence="6" type="ORF">FPZ12_011330</name>
</gene>
<dbReference type="InterPro" id="IPR036388">
    <property type="entry name" value="WH-like_DNA-bd_sf"/>
</dbReference>
<dbReference type="OrthoDB" id="9809462at2"/>
<keyword evidence="7" id="KW-1185">Reference proteome</keyword>
<protein>
    <submittedName>
        <fullName evidence="6">Lrp/AsnC family transcriptional regulator</fullName>
    </submittedName>
</protein>
<feature type="domain" description="HTH asnC-type" evidence="5">
    <location>
        <begin position="7"/>
        <end position="48"/>
    </location>
</feature>
<dbReference type="InterPro" id="IPR000485">
    <property type="entry name" value="AsnC-type_HTH_dom"/>
</dbReference>
<dbReference type="InterPro" id="IPR036390">
    <property type="entry name" value="WH_DNA-bd_sf"/>
</dbReference>
<organism evidence="6 7">
    <name type="scientific">Amycolatopsis acidicola</name>
    <dbReference type="NCBI Taxonomy" id="2596893"/>
    <lineage>
        <taxon>Bacteria</taxon>
        <taxon>Bacillati</taxon>
        <taxon>Actinomycetota</taxon>
        <taxon>Actinomycetes</taxon>
        <taxon>Pseudonocardiales</taxon>
        <taxon>Pseudonocardiaceae</taxon>
        <taxon>Amycolatopsis</taxon>
    </lineage>
</organism>
<dbReference type="RefSeq" id="WP_144750024.1">
    <property type="nucleotide sequence ID" value="NZ_VMNW02000012.1"/>
</dbReference>
<name>A0A5N0VAT0_9PSEU</name>
<dbReference type="PANTHER" id="PTHR30154:SF34">
    <property type="entry name" value="TRANSCRIPTIONAL REGULATOR AZLB"/>
    <property type="match status" value="1"/>
</dbReference>
<evidence type="ECO:0000313" key="6">
    <source>
        <dbReference type="EMBL" id="KAA9162638.1"/>
    </source>
</evidence>
<evidence type="ECO:0000256" key="3">
    <source>
        <dbReference type="ARBA" id="ARBA00023163"/>
    </source>
</evidence>
<evidence type="ECO:0000313" key="7">
    <source>
        <dbReference type="Proteomes" id="UP000319769"/>
    </source>
</evidence>
<dbReference type="PRINTS" id="PR00033">
    <property type="entry name" value="HTHASNC"/>
</dbReference>
<dbReference type="SUPFAM" id="SSF46785">
    <property type="entry name" value="Winged helix' DNA-binding domain"/>
    <property type="match status" value="1"/>
</dbReference>
<evidence type="ECO:0000256" key="1">
    <source>
        <dbReference type="ARBA" id="ARBA00023015"/>
    </source>
</evidence>
<dbReference type="Pfam" id="PF01037">
    <property type="entry name" value="AsnC_trans_reg"/>
    <property type="match status" value="1"/>
</dbReference>
<dbReference type="SMART" id="SM00344">
    <property type="entry name" value="HTH_ASNC"/>
    <property type="match status" value="1"/>
</dbReference>
<keyword evidence="3" id="KW-0804">Transcription</keyword>
<reference evidence="6" key="1">
    <citation type="submission" date="2019-09" db="EMBL/GenBank/DDBJ databases">
        <authorList>
            <person name="Teo W.F.A."/>
            <person name="Duangmal K."/>
        </authorList>
    </citation>
    <scope>NUCLEOTIDE SEQUENCE [LARGE SCALE GENOMIC DNA]</scope>
    <source>
        <strain evidence="6">K81G1</strain>
    </source>
</reference>